<dbReference type="InterPro" id="IPR004869">
    <property type="entry name" value="MMPL_dom"/>
</dbReference>
<keyword evidence="3 8" id="KW-0812">Transmembrane</keyword>
<evidence type="ECO:0000256" key="6">
    <source>
        <dbReference type="SAM" id="Coils"/>
    </source>
</evidence>
<dbReference type="InterPro" id="IPR050545">
    <property type="entry name" value="Mycobact_MmpL"/>
</dbReference>
<feature type="transmembrane region" description="Helical" evidence="8">
    <location>
        <begin position="285"/>
        <end position="306"/>
    </location>
</feature>
<evidence type="ECO:0000313" key="10">
    <source>
        <dbReference type="EMBL" id="NIH54292.1"/>
    </source>
</evidence>
<dbReference type="PROSITE" id="PS50156">
    <property type="entry name" value="SSD"/>
    <property type="match status" value="1"/>
</dbReference>
<feature type="transmembrane region" description="Helical" evidence="8">
    <location>
        <begin position="747"/>
        <end position="767"/>
    </location>
</feature>
<feature type="transmembrane region" description="Helical" evidence="8">
    <location>
        <begin position="381"/>
        <end position="406"/>
    </location>
</feature>
<feature type="transmembrane region" description="Helical" evidence="8">
    <location>
        <begin position="16"/>
        <end position="37"/>
    </location>
</feature>
<evidence type="ECO:0000313" key="11">
    <source>
        <dbReference type="Proteomes" id="UP000541033"/>
    </source>
</evidence>
<dbReference type="PANTHER" id="PTHR33406:SF13">
    <property type="entry name" value="MEMBRANE PROTEIN YDFJ"/>
    <property type="match status" value="1"/>
</dbReference>
<evidence type="ECO:0000256" key="5">
    <source>
        <dbReference type="ARBA" id="ARBA00023136"/>
    </source>
</evidence>
<keyword evidence="2" id="KW-1003">Cell membrane</keyword>
<feature type="compositionally biased region" description="Basic and acidic residues" evidence="7">
    <location>
        <begin position="847"/>
        <end position="857"/>
    </location>
</feature>
<evidence type="ECO:0000256" key="4">
    <source>
        <dbReference type="ARBA" id="ARBA00022989"/>
    </source>
</evidence>
<evidence type="ECO:0000259" key="9">
    <source>
        <dbReference type="PROSITE" id="PS50156"/>
    </source>
</evidence>
<evidence type="ECO:0000256" key="2">
    <source>
        <dbReference type="ARBA" id="ARBA00022475"/>
    </source>
</evidence>
<proteinExistence type="predicted"/>
<comment type="subcellular location">
    <subcellularLocation>
        <location evidence="1">Cell membrane</location>
        <topology evidence="1">Multi-pass membrane protein</topology>
    </subcellularLocation>
</comment>
<dbReference type="GO" id="GO:0005886">
    <property type="term" value="C:plasma membrane"/>
    <property type="evidence" value="ECO:0007669"/>
    <property type="project" value="UniProtKB-SubCell"/>
</dbReference>
<dbReference type="InterPro" id="IPR000731">
    <property type="entry name" value="SSD"/>
</dbReference>
<evidence type="ECO:0000256" key="8">
    <source>
        <dbReference type="SAM" id="Phobius"/>
    </source>
</evidence>
<feature type="transmembrane region" description="Helical" evidence="8">
    <location>
        <begin position="703"/>
        <end position="726"/>
    </location>
</feature>
<feature type="region of interest" description="Disordered" evidence="7">
    <location>
        <begin position="837"/>
        <end position="857"/>
    </location>
</feature>
<accession>A0A7X5TV23</accession>
<gene>
    <name evidence="10" type="ORF">FHX76_002188</name>
</gene>
<feature type="transmembrane region" description="Helical" evidence="8">
    <location>
        <begin position="662"/>
        <end position="683"/>
    </location>
</feature>
<feature type="transmembrane region" description="Helical" evidence="8">
    <location>
        <begin position="636"/>
        <end position="655"/>
    </location>
</feature>
<feature type="transmembrane region" description="Helical" evidence="8">
    <location>
        <begin position="418"/>
        <end position="441"/>
    </location>
</feature>
<comment type="caution">
    <text evidence="10">The sequence shown here is derived from an EMBL/GenBank/DDBJ whole genome shotgun (WGS) entry which is preliminary data.</text>
</comment>
<dbReference type="Gene3D" id="1.20.1640.10">
    <property type="entry name" value="Multidrug efflux transporter AcrB transmembrane domain"/>
    <property type="match status" value="2"/>
</dbReference>
<name>A0A7X5TV23_9MICO</name>
<feature type="transmembrane region" description="Helical" evidence="8">
    <location>
        <begin position="479"/>
        <end position="498"/>
    </location>
</feature>
<evidence type="ECO:0000256" key="1">
    <source>
        <dbReference type="ARBA" id="ARBA00004651"/>
    </source>
</evidence>
<organism evidence="10 11">
    <name type="scientific">Lysinibacter cavernae</name>
    <dbReference type="NCBI Taxonomy" id="1640652"/>
    <lineage>
        <taxon>Bacteria</taxon>
        <taxon>Bacillati</taxon>
        <taxon>Actinomycetota</taxon>
        <taxon>Actinomycetes</taxon>
        <taxon>Micrococcales</taxon>
        <taxon>Microbacteriaceae</taxon>
        <taxon>Lysinibacter</taxon>
    </lineage>
</organism>
<reference evidence="10 11" key="1">
    <citation type="submission" date="2020-02" db="EMBL/GenBank/DDBJ databases">
        <title>Sequencing the genomes of 1000 actinobacteria strains.</title>
        <authorList>
            <person name="Klenk H.-P."/>
        </authorList>
    </citation>
    <scope>NUCLEOTIDE SEQUENCE [LARGE SCALE GENOMIC DNA]</scope>
    <source>
        <strain evidence="10 11">DSM 27960</strain>
    </source>
</reference>
<dbReference type="Pfam" id="PF03176">
    <property type="entry name" value="MMPL"/>
    <property type="match status" value="2"/>
</dbReference>
<keyword evidence="4 8" id="KW-1133">Transmembrane helix</keyword>
<protein>
    <submittedName>
        <fullName evidence="10">RND superfamily putative drug exporter</fullName>
    </submittedName>
</protein>
<evidence type="ECO:0000256" key="3">
    <source>
        <dbReference type="ARBA" id="ARBA00022692"/>
    </source>
</evidence>
<feature type="coiled-coil region" evidence="6">
    <location>
        <begin position="138"/>
        <end position="213"/>
    </location>
</feature>
<dbReference type="AlphaFoldDB" id="A0A7X5TV23"/>
<feature type="transmembrane region" description="Helical" evidence="8">
    <location>
        <begin position="341"/>
        <end position="360"/>
    </location>
</feature>
<feature type="domain" description="SSD" evidence="9">
    <location>
        <begin position="308"/>
        <end position="440"/>
    </location>
</feature>
<dbReference type="RefSeq" id="WP_167150685.1">
    <property type="nucleotide sequence ID" value="NZ_JAAMOX010000002.1"/>
</dbReference>
<keyword evidence="5 8" id="KW-0472">Membrane</keyword>
<dbReference type="EMBL" id="JAAMOX010000002">
    <property type="protein sequence ID" value="NIH54292.1"/>
    <property type="molecule type" value="Genomic_DNA"/>
</dbReference>
<dbReference type="SUPFAM" id="SSF82866">
    <property type="entry name" value="Multidrug efflux transporter AcrB transmembrane domain"/>
    <property type="match status" value="2"/>
</dbReference>
<dbReference type="PANTHER" id="PTHR33406">
    <property type="entry name" value="MEMBRANE PROTEIN MJ1562-RELATED"/>
    <property type="match status" value="1"/>
</dbReference>
<dbReference type="Proteomes" id="UP000541033">
    <property type="component" value="Unassembled WGS sequence"/>
</dbReference>
<evidence type="ECO:0000256" key="7">
    <source>
        <dbReference type="SAM" id="MobiDB-lite"/>
    </source>
</evidence>
<sequence length="857" mass="88048">MATLLFRLGSFAARRAWAVIVAWIVILGLSVGAYFALAGGLSNSFDIPGTASGEVTDQLAQKLPTTAGGTGTVVYQTDDGSAFTATQREQISAAATSAEDLDGVAAVVDPFATQQQQIDGAAQLADGQAQLDDGRTQIEDGQAQLDAGAAQLEAAQEQLTSARGQAEAAGADAAQLAPIDAQQEQLDIQVAALQEQQDTIDTSLAELEANEDQLALGSQLLSLSDGISVVSADGSTAVVNVSFIDPRLELSEEVKQDTISHFQDVSVAGTTVSFGTDIAQGVPEIFGVGEAIGLVFAAVVLIVMLGSLVAASLPIVTAIVGVGVGVTASLAFSGIVDMASVTPVLGVMLGLAVGIDYSLFIVNRHRKQLLAGVPVRESIGLATGTSGTAVVFAGSTVVVALLALNITGVPFLGLMGTVGAVCVAVAVLVAITLAPAILGLVGERLLRRNTRATIGSADAAASPSRRAAKPVTVMSNTRAVVTVVVSVLALLVVAIPSLSMRLGLPDGSSEPEGSTSAQAFQTVNEQFGEGANGPLLVTATLPNAIDADDLLGVQVEVAQSIADLDDVAAIAPIAASDDNTLLAFQVLPQEGPNSSSTEQLVQDIRSLPKVDGNITLGVAGQAAINIDISEALSAVLPLYLVVVVGLSLLIMIVVFRSLLVPIIATGGFVLSLFATYGLIVAVFQMGWGAELIGLHSTGPILSFLPIILVGILFGLAMDYQLFLASGMREAFVHGSPAKLAVAQGFRAGRSVVIAAALIMVSVFGGFIFSESTIIRSIGFGLAFGVLLDAFVVRMLLMPALMHLLGRSAWWLPRWLDRILPNVDMEGAALERDHPGARVAEAEPAEPDAVKDDVPAPV</sequence>
<feature type="transmembrane region" description="Helical" evidence="8">
    <location>
        <begin position="313"/>
        <end position="335"/>
    </location>
</feature>
<keyword evidence="6" id="KW-0175">Coiled coil</keyword>
<keyword evidence="11" id="KW-1185">Reference proteome</keyword>
<feature type="transmembrane region" description="Helical" evidence="8">
    <location>
        <begin position="773"/>
        <end position="796"/>
    </location>
</feature>